<reference evidence="1 2" key="1">
    <citation type="submission" date="2020-03" db="EMBL/GenBank/DDBJ databases">
        <title>Genomic analysis of Bacteroides faecium CBA7301.</title>
        <authorList>
            <person name="Kim J."/>
            <person name="Roh S.W."/>
        </authorList>
    </citation>
    <scope>NUCLEOTIDE SEQUENCE [LARGE SCALE GENOMIC DNA]</scope>
    <source>
        <strain evidence="1 2">CBA7301</strain>
    </source>
</reference>
<gene>
    <name evidence="1" type="ORF">BacF7301_22295</name>
</gene>
<sequence>MVLFIIILVLLIGALAVLLFSIKPAEKSQCKIVKAGDISKVTKLTATINNLDNKSFVYEREKIDLSKYDIFVVDGESMAKKNIHTGNGLLVSKLYGEEKFRLSGTPLLVFEIDKERKHIRNPHEDIPLFIEYKLREFIGYISNDEGLGVMIQQLSAQDNIDEERKNNIFQKFHKAFDFYDGTTPLIMSYTYPDDQLGYSFHHPRFLVGKVEYIIPKKAIQL</sequence>
<evidence type="ECO:0000313" key="1">
    <source>
        <dbReference type="EMBL" id="QIU96710.1"/>
    </source>
</evidence>
<protein>
    <submittedName>
        <fullName evidence="1">Uncharacterized protein</fullName>
    </submittedName>
</protein>
<dbReference type="KEGG" id="bfc:BacF7301_22295"/>
<keyword evidence="2" id="KW-1185">Reference proteome</keyword>
<organism evidence="1 2">
    <name type="scientific">Bacteroides faecium</name>
    <dbReference type="NCBI Taxonomy" id="2715212"/>
    <lineage>
        <taxon>Bacteria</taxon>
        <taxon>Pseudomonadati</taxon>
        <taxon>Bacteroidota</taxon>
        <taxon>Bacteroidia</taxon>
        <taxon>Bacteroidales</taxon>
        <taxon>Bacteroidaceae</taxon>
        <taxon>Bacteroides</taxon>
    </lineage>
</organism>
<dbReference type="Proteomes" id="UP000501780">
    <property type="component" value="Chromosome"/>
</dbReference>
<name>A0A6H0KTG4_9BACE</name>
<accession>A0A6H0KTG4</accession>
<evidence type="ECO:0000313" key="2">
    <source>
        <dbReference type="Proteomes" id="UP000501780"/>
    </source>
</evidence>
<dbReference type="EMBL" id="CP050831">
    <property type="protein sequence ID" value="QIU96710.1"/>
    <property type="molecule type" value="Genomic_DNA"/>
</dbReference>
<dbReference type="RefSeq" id="WP_167966262.1">
    <property type="nucleotide sequence ID" value="NZ_CP050831.1"/>
</dbReference>
<dbReference type="AlphaFoldDB" id="A0A6H0KTG4"/>
<proteinExistence type="predicted"/>